<gene>
    <name evidence="1" type="ORF">AUJ95_04810</name>
</gene>
<dbReference type="EMBL" id="MNYI01000127">
    <property type="protein sequence ID" value="OIP40172.1"/>
    <property type="molecule type" value="Genomic_DNA"/>
</dbReference>
<proteinExistence type="predicted"/>
<dbReference type="PANTHER" id="PTHR34314">
    <property type="entry name" value="CRENARCHAEAL PROTEIN, PUTATIVE-RELATED"/>
    <property type="match status" value="1"/>
</dbReference>
<dbReference type="InterPro" id="IPR011335">
    <property type="entry name" value="Restrct_endonuc-II-like"/>
</dbReference>
<protein>
    <recommendedName>
        <fullName evidence="3">DUF3782 domain-containing protein</fullName>
    </recommendedName>
</protein>
<accession>A0A1J5DVP3</accession>
<dbReference type="SUPFAM" id="SSF52980">
    <property type="entry name" value="Restriction endonuclease-like"/>
    <property type="match status" value="1"/>
</dbReference>
<organism evidence="1 2">
    <name type="scientific">Candidatus Desantisbacteria bacterium CG2_30_40_21</name>
    <dbReference type="NCBI Taxonomy" id="1817895"/>
    <lineage>
        <taxon>Bacteria</taxon>
        <taxon>Candidatus Desantisiibacteriota</taxon>
    </lineage>
</organism>
<evidence type="ECO:0000313" key="2">
    <source>
        <dbReference type="Proteomes" id="UP000183085"/>
    </source>
</evidence>
<dbReference type="PANTHER" id="PTHR34314:SF6">
    <property type="entry name" value="DUF3782 DOMAIN-CONTAINING PROTEIN"/>
    <property type="match status" value="1"/>
</dbReference>
<sequence>MRNSMMKENERHILSLLPTLLQKDDEFRRSVSVILSEVFATKGELRQILEEISKSREESNKRFEEMDRRFEQRQIEIDKRFEEMDRRFEQRQIEIDKRFDAMDKRFDAMDKRFDVMDKRFDAMDKRFDVMDKRFDVMDKRFDVMDKQFEDQKDWVSTVIGGLQGRAGRNLEDTIAGTLRVALKRKDIKPESIKLRQKIQDDDGIIGPKGRDYEFDILMHNGETAIFEIKSYAETEDVLRFNDKVELAKQKLGLINPSKIFITLQKHKDMMNTCKETGVELV</sequence>
<dbReference type="Gene3D" id="3.90.20.10">
    <property type="match status" value="2"/>
</dbReference>
<reference evidence="1 2" key="1">
    <citation type="journal article" date="2016" name="Environ. Microbiol.">
        <title>Genomic resolution of a cold subsurface aquifer community provides metabolic insights for novel microbes adapted to high CO concentrations.</title>
        <authorList>
            <person name="Probst A.J."/>
            <person name="Castelle C.J."/>
            <person name="Singh A."/>
            <person name="Brown C.T."/>
            <person name="Anantharaman K."/>
            <person name="Sharon I."/>
            <person name="Hug L.A."/>
            <person name="Burstein D."/>
            <person name="Emerson J.B."/>
            <person name="Thomas B.C."/>
            <person name="Banfield J.F."/>
        </authorList>
    </citation>
    <scope>NUCLEOTIDE SEQUENCE [LARGE SCALE GENOMIC DNA]</scope>
    <source>
        <strain evidence="1">CG2_30_40_21</strain>
    </source>
</reference>
<dbReference type="STRING" id="1817895.AUJ95_04810"/>
<dbReference type="Proteomes" id="UP000183085">
    <property type="component" value="Unassembled WGS sequence"/>
</dbReference>
<name>A0A1J5DVP3_9BACT</name>
<comment type="caution">
    <text evidence="1">The sequence shown here is derived from an EMBL/GenBank/DDBJ whole genome shotgun (WGS) entry which is preliminary data.</text>
</comment>
<evidence type="ECO:0008006" key="3">
    <source>
        <dbReference type="Google" id="ProtNLM"/>
    </source>
</evidence>
<evidence type="ECO:0000313" key="1">
    <source>
        <dbReference type="EMBL" id="OIP40172.1"/>
    </source>
</evidence>
<dbReference type="AlphaFoldDB" id="A0A1J5DVP3"/>